<dbReference type="PANTHER" id="PTHR38436">
    <property type="entry name" value="POLYKETIDE CYCLASE SNOAL-LIKE DOMAIN"/>
    <property type="match status" value="1"/>
</dbReference>
<dbReference type="InterPro" id="IPR032710">
    <property type="entry name" value="NTF2-like_dom_sf"/>
</dbReference>
<accession>A0A225DQH7</accession>
<gene>
    <name evidence="1" type="ORF">FRUB_03241</name>
</gene>
<dbReference type="Gene3D" id="3.10.450.50">
    <property type="match status" value="1"/>
</dbReference>
<evidence type="ECO:0000313" key="1">
    <source>
        <dbReference type="EMBL" id="OWK43642.1"/>
    </source>
</evidence>
<name>A0A225DQH7_9BACT</name>
<protein>
    <recommendedName>
        <fullName evidence="3">Ester cyclase</fullName>
    </recommendedName>
</protein>
<reference evidence="2" key="1">
    <citation type="submission" date="2017-06" db="EMBL/GenBank/DDBJ databases">
        <title>Genome analysis of Fimbriiglobus ruber SP5, the first member of the order Planctomycetales with confirmed chitinolytic capability.</title>
        <authorList>
            <person name="Ravin N.V."/>
            <person name="Rakitin A.L."/>
            <person name="Ivanova A.A."/>
            <person name="Beletsky A.V."/>
            <person name="Kulichevskaya I.S."/>
            <person name="Mardanov A.V."/>
            <person name="Dedysh S.N."/>
        </authorList>
    </citation>
    <scope>NUCLEOTIDE SEQUENCE [LARGE SCALE GENOMIC DNA]</scope>
    <source>
        <strain evidence="2">SP5</strain>
    </source>
</reference>
<evidence type="ECO:0008006" key="3">
    <source>
        <dbReference type="Google" id="ProtNLM"/>
    </source>
</evidence>
<dbReference type="GO" id="GO:0030638">
    <property type="term" value="P:polyketide metabolic process"/>
    <property type="evidence" value="ECO:0007669"/>
    <property type="project" value="InterPro"/>
</dbReference>
<dbReference type="InterPro" id="IPR009959">
    <property type="entry name" value="Cyclase_SnoaL-like"/>
</dbReference>
<dbReference type="Pfam" id="PF07366">
    <property type="entry name" value="SnoaL"/>
    <property type="match status" value="1"/>
</dbReference>
<dbReference type="EMBL" id="NIDE01000004">
    <property type="protein sequence ID" value="OWK43642.1"/>
    <property type="molecule type" value="Genomic_DNA"/>
</dbReference>
<comment type="caution">
    <text evidence="1">The sequence shown here is derived from an EMBL/GenBank/DDBJ whole genome shotgun (WGS) entry which is preliminary data.</text>
</comment>
<dbReference type="Proteomes" id="UP000214646">
    <property type="component" value="Unassembled WGS sequence"/>
</dbReference>
<sequence length="137" mass="15076">MPAGNIAMINRWFEEIWNQRRPETIHELMCPDAVGSADGEKICGPDEFKAKMYDPFTSAFPDVRVVVEGILGYVDHVVVRWTSTGTHTGHGVGIQPSGQKVAFRGMTWIQIRNGQLGDAWQVSNIPEVIRGLAGSPA</sequence>
<evidence type="ECO:0000313" key="2">
    <source>
        <dbReference type="Proteomes" id="UP000214646"/>
    </source>
</evidence>
<dbReference type="RefSeq" id="WP_161967401.1">
    <property type="nucleotide sequence ID" value="NZ_NIDE01000004.1"/>
</dbReference>
<organism evidence="1 2">
    <name type="scientific">Fimbriiglobus ruber</name>
    <dbReference type="NCBI Taxonomy" id="1908690"/>
    <lineage>
        <taxon>Bacteria</taxon>
        <taxon>Pseudomonadati</taxon>
        <taxon>Planctomycetota</taxon>
        <taxon>Planctomycetia</taxon>
        <taxon>Gemmatales</taxon>
        <taxon>Gemmataceae</taxon>
        <taxon>Fimbriiglobus</taxon>
    </lineage>
</organism>
<dbReference type="SUPFAM" id="SSF54427">
    <property type="entry name" value="NTF2-like"/>
    <property type="match status" value="1"/>
</dbReference>
<dbReference type="AlphaFoldDB" id="A0A225DQH7"/>
<keyword evidence="2" id="KW-1185">Reference proteome</keyword>
<dbReference type="PANTHER" id="PTHR38436:SF1">
    <property type="entry name" value="ESTER CYCLASE"/>
    <property type="match status" value="1"/>
</dbReference>
<proteinExistence type="predicted"/>
<dbReference type="OrthoDB" id="9182871at2"/>